<sequence>MTDDLPPKPSFLRSAHRVRKQVSATLQAELAARQFSAHAMQLQLQGPLTAIGDAIEELHAQIRQVDEDAQRERQKHGASDPSAVSPDDVLMLNVGGHLMSVKRQDMTEGEGVEGTLLAALFSGYWGGRLIKDDKQRIFIDMDADAFMTIHKAILNAATMRSAGKMAPVGSFFDTKRHDFWVKLMLSPLNKAAADATPSGGGAETRLTATDDPADTADVVKPLEATIEAIKEAFAAEKARLEGQLRAANRRRDNLDKEIQAVKPFLAPLSGGDAIRSVDVCGTRISTVQSTLDEMGDIGLHNRFDMWPAPIEDVPVDHIRRLVDHYRRKRLGASTEDIDAPLKIGKNAEQAAFDINAAMYGVKTDTPTATDDGFLTSYHTPGCEVRYKVVREGFGRTPTLEQIAITDRVTWRDGFEGNVKDTECRC</sequence>
<dbReference type="OrthoDB" id="431168at2759"/>
<dbReference type="EMBL" id="CDMY01000748">
    <property type="protein sequence ID" value="CEM32298.1"/>
    <property type="molecule type" value="Genomic_DNA"/>
</dbReference>
<evidence type="ECO:0008006" key="5">
    <source>
        <dbReference type="Google" id="ProtNLM"/>
    </source>
</evidence>
<evidence type="ECO:0000313" key="3">
    <source>
        <dbReference type="EMBL" id="CEM32298.1"/>
    </source>
</evidence>
<dbReference type="VEuPathDB" id="CryptoDB:Vbra_1001"/>
<gene>
    <name evidence="3" type="ORF">Vbra_1001</name>
</gene>
<reference evidence="3 4" key="1">
    <citation type="submission" date="2014-11" db="EMBL/GenBank/DDBJ databases">
        <authorList>
            <person name="Zhu J."/>
            <person name="Qi W."/>
            <person name="Song R."/>
        </authorList>
    </citation>
    <scope>NUCLEOTIDE SEQUENCE [LARGE SCALE GENOMIC DNA]</scope>
</reference>
<dbReference type="Gene3D" id="3.30.710.10">
    <property type="entry name" value="Potassium Channel Kv1.1, Chain A"/>
    <property type="match status" value="1"/>
</dbReference>
<evidence type="ECO:0000256" key="1">
    <source>
        <dbReference type="SAM" id="Coils"/>
    </source>
</evidence>
<dbReference type="SUPFAM" id="SSF54695">
    <property type="entry name" value="POZ domain"/>
    <property type="match status" value="1"/>
</dbReference>
<dbReference type="Proteomes" id="UP000041254">
    <property type="component" value="Unassembled WGS sequence"/>
</dbReference>
<evidence type="ECO:0000256" key="2">
    <source>
        <dbReference type="SAM" id="MobiDB-lite"/>
    </source>
</evidence>
<organism evidence="3 4">
    <name type="scientific">Vitrella brassicaformis (strain CCMP3155)</name>
    <dbReference type="NCBI Taxonomy" id="1169540"/>
    <lineage>
        <taxon>Eukaryota</taxon>
        <taxon>Sar</taxon>
        <taxon>Alveolata</taxon>
        <taxon>Colpodellida</taxon>
        <taxon>Vitrellaceae</taxon>
        <taxon>Vitrella</taxon>
    </lineage>
</organism>
<feature type="coiled-coil region" evidence="1">
    <location>
        <begin position="230"/>
        <end position="257"/>
    </location>
</feature>
<feature type="region of interest" description="Disordered" evidence="2">
    <location>
        <begin position="66"/>
        <end position="86"/>
    </location>
</feature>
<protein>
    <recommendedName>
        <fullName evidence="5">Potassium channel tetramerisation-type BTB domain-containing protein</fullName>
    </recommendedName>
</protein>
<dbReference type="PhylomeDB" id="A0A0G4GPM5"/>
<dbReference type="AlphaFoldDB" id="A0A0G4GPM5"/>
<feature type="compositionally biased region" description="Basic and acidic residues" evidence="2">
    <location>
        <begin position="66"/>
        <end position="78"/>
    </location>
</feature>
<dbReference type="InterPro" id="IPR011333">
    <property type="entry name" value="SKP1/BTB/POZ_sf"/>
</dbReference>
<keyword evidence="4" id="KW-1185">Reference proteome</keyword>
<evidence type="ECO:0000313" key="4">
    <source>
        <dbReference type="Proteomes" id="UP000041254"/>
    </source>
</evidence>
<keyword evidence="1" id="KW-0175">Coiled coil</keyword>
<dbReference type="InParanoid" id="A0A0G4GPM5"/>
<name>A0A0G4GPM5_VITBC</name>
<accession>A0A0G4GPM5</accession>
<proteinExistence type="predicted"/>